<dbReference type="Pfam" id="PF24883">
    <property type="entry name" value="NPHP3_N"/>
    <property type="match status" value="1"/>
</dbReference>
<accession>A0A1J9RJW9</accession>
<feature type="compositionally biased region" description="Polar residues" evidence="2">
    <location>
        <begin position="334"/>
        <end position="353"/>
    </location>
</feature>
<feature type="domain" description="Nephrocystin 3-like N-terminal" evidence="4">
    <location>
        <begin position="259"/>
        <end position="331"/>
    </location>
</feature>
<comment type="caution">
    <text evidence="5">The sequence shown here is derived from an EMBL/GenBank/DDBJ whole genome shotgun (WGS) entry which is preliminary data.</text>
</comment>
<sequence length="1508" mass="172766">MAETVGVEDIEKMWETALKTYKERTGDDLNHSANLTLEEMEAELSKSFQGGDTRDDIVKKSLESIIQAGAEILSDVASNAFPGAGVLFKAVTPLIEITHNYQKYYTPRSVHDILEDILPHFNRIETWVESTRQGARLSRNLVELIFQTLEHFLNICAIYRNIVQTSEHRKGRFKNFCKAVIGLDQGIKEEVDHLERLAKHERAQTEAESHGYLLVDEDRRARARYQKSISDNLEIEETTQFLDQWTETQTKLQKEYVKGIGSWLPALDEFSTWADVCQAAAPVLMLEADPGFGKTYLCSEIIKKLQDGQMPEKHRMSSIAFFYFKSSEKGRISKGQTANQSQGAAKDSPTSGPIQDDQVCIRDALISLIWQLTLVDDEYQKFVASKMELPTSRFPKSKELWERLVKEYATFAGSKRRKIFFLIIDGLDLDQRTAEEQDDFKFVVQDIMKMPRSEFQIRILITGKKDILSNLQISDSKDSTLIHVAEHRQGDMKAFIKYRLRAVPKDWKDKEQVDLLRQIETKFCDCEKYTSGSYLHVSSLLDEVAHTYGNNELRDILKRHPEDSCSAVAWQLKRVEGQLSGDEIEEFNDILICMVLLEVWPNIKQLATFAWDKYLHFFTLYDDDIVESEPTMKYFIDRHPPEPEPIFANETFSQGENYESDVALIKRLARAFCQGELPARLEQFFKSLPASTPRIDLDCVDGHVKIVLCVLRAVCTERRKNSVFLHEYAAFYLLSHFGKVTTDQLRQVTADVKTEIGYHLHEFFMDQVSVNTWMKQDLSDSALDTLFLAEQQQIVHDALRWQEGEDVRKGIGMAAKQNKYCSQASMEENIQGSGGEGKSDEKATHGDDLSQAGELSIDLEETEHAAEITHDPGNISSTEEVVQHQGPAQDLTVMSANERDRQHDAYETDTEANEQARLEIHQVIQAPRKALAYLWLDGVDFDAETSIWKLIRMSRGNFGDLEVCSADRLSKISRPSLELIWKWAIGVLGDADNIKTSNRLTRLAETVLAIRKASLEEQHTDSEPWQTRPSGEDDDYEYIAQKCQLAKREDPNNWRATWCIAKAQMQQRHAPWIWPGEHPALETLEQLLEEFQKKNLRNEDRNQHDKILSSFLELCENKSLPYRAVRAFGSLFEKFPNDMDLVKRGFDWVMAQKDRICLKKLIHILVMTPEKGGCSPMTNLLHKLAESQEFHGNLWLALYDDLGLTIKCYTDAINVTTDISVVARGNLRFYYAVALYHQQKVEDATGMWESIKLERPQFRAHPELRQLQAQISEKLALCYVQLTRSSIKKASASDGETEYIKKVRELIQKGKEGQDTSVTDIRYLTLSLCRIHKLNGQEEEAKSCIGSYVKAAADILVDETYDNDSEGYRALGEIFVALGDEKRAKDAWSMINDTGDGHLFELPIFCDGGCGKRWERYPDTEMHICKDCRGVHLDKTCHEKLKSGKLRQRVCGKDHPFFTVQKWDGKARKEMTSRVAKAGDLVTLTTSWVDEINSQYVVKQTNNQHHHR</sequence>
<protein>
    <submittedName>
        <fullName evidence="5">Neutral amino acid permease</fullName>
    </submittedName>
</protein>
<keyword evidence="6" id="KW-1185">Reference proteome</keyword>
<evidence type="ECO:0000256" key="2">
    <source>
        <dbReference type="SAM" id="MobiDB-lite"/>
    </source>
</evidence>
<proteinExistence type="predicted"/>
<dbReference type="GeneID" id="31010315"/>
<name>A0A1J9RJW9_9PEZI</name>
<dbReference type="OrthoDB" id="2913095at2759"/>
<gene>
    <name evidence="5" type="ORF">BKCO1_1000637</name>
</gene>
<dbReference type="PANTHER" id="PTHR10039">
    <property type="entry name" value="AMELOGENIN"/>
    <property type="match status" value="1"/>
</dbReference>
<dbReference type="RefSeq" id="XP_020135133.1">
    <property type="nucleotide sequence ID" value="XM_020270056.1"/>
</dbReference>
<feature type="region of interest" description="Disordered" evidence="2">
    <location>
        <begin position="828"/>
        <end position="848"/>
    </location>
</feature>
<feature type="domain" description="Fungal STAND N-terminal Goodbye" evidence="3">
    <location>
        <begin position="14"/>
        <end position="125"/>
    </location>
</feature>
<evidence type="ECO:0000259" key="4">
    <source>
        <dbReference type="Pfam" id="PF24883"/>
    </source>
</evidence>
<evidence type="ECO:0000259" key="3">
    <source>
        <dbReference type="Pfam" id="PF17109"/>
    </source>
</evidence>
<dbReference type="Pfam" id="PF17109">
    <property type="entry name" value="Goodbye"/>
    <property type="match status" value="1"/>
</dbReference>
<dbReference type="Proteomes" id="UP000183809">
    <property type="component" value="Unassembled WGS sequence"/>
</dbReference>
<dbReference type="InterPro" id="IPR031350">
    <property type="entry name" value="Goodbye_dom"/>
</dbReference>
<feature type="region of interest" description="Disordered" evidence="2">
    <location>
        <begin position="334"/>
        <end position="354"/>
    </location>
</feature>
<organism evidence="5 6">
    <name type="scientific">Diplodia corticola</name>
    <dbReference type="NCBI Taxonomy" id="236234"/>
    <lineage>
        <taxon>Eukaryota</taxon>
        <taxon>Fungi</taxon>
        <taxon>Dikarya</taxon>
        <taxon>Ascomycota</taxon>
        <taxon>Pezizomycotina</taxon>
        <taxon>Dothideomycetes</taxon>
        <taxon>Dothideomycetes incertae sedis</taxon>
        <taxon>Botryosphaeriales</taxon>
        <taxon>Botryosphaeriaceae</taxon>
        <taxon>Diplodia</taxon>
    </lineage>
</organism>
<dbReference type="EMBL" id="MNUE01000001">
    <property type="protein sequence ID" value="OJD40290.1"/>
    <property type="molecule type" value="Genomic_DNA"/>
</dbReference>
<feature type="compositionally biased region" description="Basic and acidic residues" evidence="2">
    <location>
        <begin position="837"/>
        <end position="848"/>
    </location>
</feature>
<evidence type="ECO:0000313" key="6">
    <source>
        <dbReference type="Proteomes" id="UP000183809"/>
    </source>
</evidence>
<evidence type="ECO:0000313" key="5">
    <source>
        <dbReference type="EMBL" id="OJD40290.1"/>
    </source>
</evidence>
<dbReference type="PANTHER" id="PTHR10039:SF17">
    <property type="entry name" value="FUNGAL STAND N-TERMINAL GOODBYE DOMAIN-CONTAINING PROTEIN-RELATED"/>
    <property type="match status" value="1"/>
</dbReference>
<dbReference type="InterPro" id="IPR056884">
    <property type="entry name" value="NPHP3-like_N"/>
</dbReference>
<keyword evidence="1" id="KW-0677">Repeat</keyword>
<reference evidence="5 6" key="1">
    <citation type="submission" date="2016-10" db="EMBL/GenBank/DDBJ databases">
        <title>Proteomics and genomics reveal pathogen-plant mechanisms compatible with a hemibiotrophic lifestyle of Diplodia corticola.</title>
        <authorList>
            <person name="Fernandes I."/>
            <person name="De Jonge R."/>
            <person name="Van De Peer Y."/>
            <person name="Devreese B."/>
            <person name="Alves A."/>
            <person name="Esteves A.C."/>
        </authorList>
    </citation>
    <scope>NUCLEOTIDE SEQUENCE [LARGE SCALE GENOMIC DNA]</scope>
    <source>
        <strain evidence="5 6">CBS 112549</strain>
    </source>
</reference>
<evidence type="ECO:0000256" key="1">
    <source>
        <dbReference type="ARBA" id="ARBA00022737"/>
    </source>
</evidence>